<gene>
    <name evidence="2" type="ORF">J3998_05850</name>
</gene>
<keyword evidence="3" id="KW-1185">Reference proteome</keyword>
<evidence type="ECO:0000259" key="1">
    <source>
        <dbReference type="Pfam" id="PF07238"/>
    </source>
</evidence>
<comment type="caution">
    <text evidence="2">The sequence shown here is derived from an EMBL/GenBank/DDBJ whole genome shotgun (WGS) entry which is preliminary data.</text>
</comment>
<dbReference type="Proteomes" id="UP000664835">
    <property type="component" value="Unassembled WGS sequence"/>
</dbReference>
<dbReference type="Gene3D" id="2.40.10.220">
    <property type="entry name" value="predicted glycosyltransferase like domains"/>
    <property type="match status" value="1"/>
</dbReference>
<dbReference type="RefSeq" id="WP_208148542.1">
    <property type="nucleotide sequence ID" value="NZ_JAGETV010000007.1"/>
</dbReference>
<dbReference type="SUPFAM" id="SSF141371">
    <property type="entry name" value="PilZ domain-like"/>
    <property type="match status" value="1"/>
</dbReference>
<evidence type="ECO:0000313" key="2">
    <source>
        <dbReference type="EMBL" id="MBO1927096.1"/>
    </source>
</evidence>
<feature type="domain" description="PilZ" evidence="1">
    <location>
        <begin position="16"/>
        <end position="110"/>
    </location>
</feature>
<dbReference type="InterPro" id="IPR009875">
    <property type="entry name" value="PilZ_domain"/>
</dbReference>
<evidence type="ECO:0000313" key="3">
    <source>
        <dbReference type="Proteomes" id="UP000664835"/>
    </source>
</evidence>
<accession>A0ABS3Q482</accession>
<dbReference type="EMBL" id="JAGETV010000007">
    <property type="protein sequence ID" value="MBO1927096.1"/>
    <property type="molecule type" value="Genomic_DNA"/>
</dbReference>
<sequence>MSVTEPSGSSTKSAYERRCGERVSINLPVEFIKPCSLNGKLIDLSLCGCGVLMSEPLQPKDEFLVHINLPSEDGYIKIDLSCVVARCDKVRGQYLTGLAFNQMKPYQAYEINAFFNYHQRFDS</sequence>
<reference evidence="2 3" key="1">
    <citation type="submission" date="2021-03" db="EMBL/GenBank/DDBJ databases">
        <title>Thiomicrorhabdus sp.nov.,novel sulfur-oxidizing bacteria isolated from coastal sediment.</title>
        <authorList>
            <person name="Liu X."/>
        </authorList>
    </citation>
    <scope>NUCLEOTIDE SEQUENCE [LARGE SCALE GENOMIC DNA]</scope>
    <source>
        <strain evidence="2 3">6S2-11</strain>
    </source>
</reference>
<name>A0ABS3Q482_9GAMM</name>
<protein>
    <submittedName>
        <fullName evidence="2">PilZ domain-containing protein</fullName>
    </submittedName>
</protein>
<organism evidence="2 3">
    <name type="scientific">Thiomicrorhabdus marina</name>
    <dbReference type="NCBI Taxonomy" id="2818442"/>
    <lineage>
        <taxon>Bacteria</taxon>
        <taxon>Pseudomonadati</taxon>
        <taxon>Pseudomonadota</taxon>
        <taxon>Gammaproteobacteria</taxon>
        <taxon>Thiotrichales</taxon>
        <taxon>Piscirickettsiaceae</taxon>
        <taxon>Thiomicrorhabdus</taxon>
    </lineage>
</organism>
<dbReference type="Pfam" id="PF07238">
    <property type="entry name" value="PilZ"/>
    <property type="match status" value="1"/>
</dbReference>
<proteinExistence type="predicted"/>